<protein>
    <submittedName>
        <fullName evidence="2">Uroporphyrinogen decarboxylase</fullName>
        <ecNumber evidence="2">4.1.1.37</ecNumber>
    </submittedName>
</protein>
<dbReference type="EMBL" id="SJPL01000001">
    <property type="protein sequence ID" value="TWT71747.1"/>
    <property type="molecule type" value="Genomic_DNA"/>
</dbReference>
<dbReference type="InterPro" id="IPR000257">
    <property type="entry name" value="Uroporphyrinogen_deCOase"/>
</dbReference>
<dbReference type="EC" id="4.1.1.37" evidence="2"/>
<evidence type="ECO:0000259" key="1">
    <source>
        <dbReference type="Pfam" id="PF01208"/>
    </source>
</evidence>
<gene>
    <name evidence="2" type="primary">hemE_2</name>
    <name evidence="2" type="ORF">Pan14r_40630</name>
</gene>
<keyword evidence="3" id="KW-1185">Reference proteome</keyword>
<reference evidence="2 3" key="1">
    <citation type="submission" date="2019-02" db="EMBL/GenBank/DDBJ databases">
        <title>Deep-cultivation of Planctomycetes and their phenomic and genomic characterization uncovers novel biology.</title>
        <authorList>
            <person name="Wiegand S."/>
            <person name="Jogler M."/>
            <person name="Boedeker C."/>
            <person name="Pinto D."/>
            <person name="Vollmers J."/>
            <person name="Rivas-Marin E."/>
            <person name="Kohn T."/>
            <person name="Peeters S.H."/>
            <person name="Heuer A."/>
            <person name="Rast P."/>
            <person name="Oberbeckmann S."/>
            <person name="Bunk B."/>
            <person name="Jeske O."/>
            <person name="Meyerdierks A."/>
            <person name="Storesund J.E."/>
            <person name="Kallscheuer N."/>
            <person name="Luecker S."/>
            <person name="Lage O.M."/>
            <person name="Pohl T."/>
            <person name="Merkel B.J."/>
            <person name="Hornburger P."/>
            <person name="Mueller R.-W."/>
            <person name="Bruemmer F."/>
            <person name="Labrenz M."/>
            <person name="Spormann A.M."/>
            <person name="Op Den Camp H."/>
            <person name="Overmann J."/>
            <person name="Amann R."/>
            <person name="Jetten M.S.M."/>
            <person name="Mascher T."/>
            <person name="Medema M.H."/>
            <person name="Devos D.P."/>
            <person name="Kaster A.-K."/>
            <person name="Ovreas L."/>
            <person name="Rohde M."/>
            <person name="Galperin M.Y."/>
            <person name="Jogler C."/>
        </authorList>
    </citation>
    <scope>NUCLEOTIDE SEQUENCE [LARGE SCALE GENOMIC DNA]</scope>
    <source>
        <strain evidence="2 3">Pan14r</strain>
    </source>
</reference>
<evidence type="ECO:0000313" key="2">
    <source>
        <dbReference type="EMBL" id="TWT71747.1"/>
    </source>
</evidence>
<comment type="caution">
    <text evidence="2">The sequence shown here is derived from an EMBL/GenBank/DDBJ whole genome shotgun (WGS) entry which is preliminary data.</text>
</comment>
<name>A0A5C5Y7U2_9PLAN</name>
<dbReference type="CDD" id="cd03465">
    <property type="entry name" value="URO-D_like"/>
    <property type="match status" value="1"/>
</dbReference>
<dbReference type="PANTHER" id="PTHR47099">
    <property type="entry name" value="METHYLCOBAMIDE:COM METHYLTRANSFERASE MTBA"/>
    <property type="match status" value="1"/>
</dbReference>
<dbReference type="GO" id="GO:0004853">
    <property type="term" value="F:uroporphyrinogen decarboxylase activity"/>
    <property type="evidence" value="ECO:0007669"/>
    <property type="project" value="UniProtKB-EC"/>
</dbReference>
<sequence>MELTSRQRIQNSIRGQATDCVAVGPYMYDVAVAFSGVVLRDFYTDADVMTKAQLALHEALDQDVIAVGADNCYIAEGFGCKTTRERDELPAITESPAKTLDEVFKIEPLDPYRDGRMPVMIDAIKQVRAAVGDSVAIRSPGTGPFALASYLIGSQTWLYEVGMLEAGLTEGTEDAIRHALEVAAESLIRFGKACWDAGADIIHCGDSLASCDMISPSTYERFALPYEQKVFQAWRDHGITGSLLHICGDSTRVLDMYAKSGAAIVEVDNMVDLSVAKQILGDRVALMGNVHTINDLLQGTPESVEEASRRCIENVGGGNHFILGSGCIVPRDTPIENLQAMVRIARSIHPTAGETTPA</sequence>
<dbReference type="Proteomes" id="UP000317238">
    <property type="component" value="Unassembled WGS sequence"/>
</dbReference>
<dbReference type="AlphaFoldDB" id="A0A5C5Y7U2"/>
<dbReference type="Gene3D" id="3.20.20.210">
    <property type="match status" value="1"/>
</dbReference>
<organism evidence="2 3">
    <name type="scientific">Crateriforma conspicua</name>
    <dbReference type="NCBI Taxonomy" id="2527996"/>
    <lineage>
        <taxon>Bacteria</taxon>
        <taxon>Pseudomonadati</taxon>
        <taxon>Planctomycetota</taxon>
        <taxon>Planctomycetia</taxon>
        <taxon>Planctomycetales</taxon>
        <taxon>Planctomycetaceae</taxon>
        <taxon>Crateriforma</taxon>
    </lineage>
</organism>
<dbReference type="InterPro" id="IPR052024">
    <property type="entry name" value="Methanogen_methyltrans"/>
</dbReference>
<feature type="domain" description="Uroporphyrinogen decarboxylase (URO-D)" evidence="1">
    <location>
        <begin position="4"/>
        <end position="347"/>
    </location>
</feature>
<dbReference type="RefSeq" id="WP_146439983.1">
    <property type="nucleotide sequence ID" value="NZ_SJPL01000001.1"/>
</dbReference>
<keyword evidence="2" id="KW-0456">Lyase</keyword>
<evidence type="ECO:0000313" key="3">
    <source>
        <dbReference type="Proteomes" id="UP000317238"/>
    </source>
</evidence>
<dbReference type="SUPFAM" id="SSF51726">
    <property type="entry name" value="UROD/MetE-like"/>
    <property type="match status" value="1"/>
</dbReference>
<dbReference type="InterPro" id="IPR038071">
    <property type="entry name" value="UROD/MetE-like_sf"/>
</dbReference>
<dbReference type="PANTHER" id="PTHR47099:SF1">
    <property type="entry name" value="METHYLCOBAMIDE:COM METHYLTRANSFERASE MTBA"/>
    <property type="match status" value="1"/>
</dbReference>
<dbReference type="OrthoDB" id="238593at2"/>
<dbReference type="GO" id="GO:0006779">
    <property type="term" value="P:porphyrin-containing compound biosynthetic process"/>
    <property type="evidence" value="ECO:0007669"/>
    <property type="project" value="InterPro"/>
</dbReference>
<dbReference type="Pfam" id="PF01208">
    <property type="entry name" value="URO-D"/>
    <property type="match status" value="1"/>
</dbReference>
<proteinExistence type="predicted"/>
<accession>A0A5C5Y7U2</accession>